<proteinExistence type="predicted"/>
<dbReference type="SUPFAM" id="SSF55729">
    <property type="entry name" value="Acyl-CoA N-acyltransferases (Nat)"/>
    <property type="match status" value="1"/>
</dbReference>
<dbReference type="Gene3D" id="3.40.630.30">
    <property type="match status" value="1"/>
</dbReference>
<evidence type="ECO:0000313" key="3">
    <source>
        <dbReference type="Proteomes" id="UP000248745"/>
    </source>
</evidence>
<protein>
    <recommendedName>
        <fullName evidence="1">BioF2-like acetyltransferase domain-containing protein</fullName>
    </recommendedName>
</protein>
<dbReference type="PANTHER" id="PTHR36174:SF1">
    <property type="entry name" value="LIPID II:GLYCINE GLYCYLTRANSFERASE"/>
    <property type="match status" value="1"/>
</dbReference>
<evidence type="ECO:0000259" key="1">
    <source>
        <dbReference type="Pfam" id="PF13480"/>
    </source>
</evidence>
<evidence type="ECO:0000313" key="2">
    <source>
        <dbReference type="EMBL" id="PZF73848.1"/>
    </source>
</evidence>
<dbReference type="OrthoDB" id="1113003at2"/>
<dbReference type="InterPro" id="IPR038740">
    <property type="entry name" value="BioF2-like_GNAT_dom"/>
</dbReference>
<dbReference type="Proteomes" id="UP000248745">
    <property type="component" value="Unassembled WGS sequence"/>
</dbReference>
<sequence>MGQHLCCAYFACGCQRCIFVVYNRPGYYNSNKDLTAKQLYKAICAQSPDLPVFLQYWWLDAVVGKWDVAISMKGQAITGVWPYAIQNRLRVEMLRNPPLTAYLGPHVFFPEDIKESNRDNFEHEVITQLIDQLPNCDVWKLSVQPGLKQAGIFKDYELAITVQQTFLIDLNETEEVLFSNMKEPLRRNIRAAEKEFEISDDPNCLDALFRFQKVTLEDKGTEQHYDFEQVNRLFDACRIHNSTALWVAKKEGVAQAVIWNVWDGERSYYFMGAKNPEADSYRAMSALLWHSIKEAKKRGNRFFDLEGSMDPGVERFFRSFGGKRELYMVLKKNQSLLWRLIEMVKK</sequence>
<feature type="domain" description="BioF2-like acetyltransferase" evidence="1">
    <location>
        <begin position="181"/>
        <end position="307"/>
    </location>
</feature>
<organism evidence="2 3">
    <name type="scientific">Taibaiella soli</name>
    <dbReference type="NCBI Taxonomy" id="1649169"/>
    <lineage>
        <taxon>Bacteria</taxon>
        <taxon>Pseudomonadati</taxon>
        <taxon>Bacteroidota</taxon>
        <taxon>Chitinophagia</taxon>
        <taxon>Chitinophagales</taxon>
        <taxon>Chitinophagaceae</taxon>
        <taxon>Taibaiella</taxon>
    </lineage>
</organism>
<dbReference type="AlphaFoldDB" id="A0A2W2B1H2"/>
<dbReference type="InterPro" id="IPR050644">
    <property type="entry name" value="PG_Glycine_Bridge_Synth"/>
</dbReference>
<comment type="caution">
    <text evidence="2">The sequence shown here is derived from an EMBL/GenBank/DDBJ whole genome shotgun (WGS) entry which is preliminary data.</text>
</comment>
<reference evidence="2 3" key="1">
    <citation type="submission" date="2018-06" db="EMBL/GenBank/DDBJ databases">
        <title>Mucibacter soli gen. nov., sp. nov., a new member of the family Chitinophagaceae producing mucin.</title>
        <authorList>
            <person name="Kim M.-K."/>
            <person name="Park S."/>
            <person name="Kim T.-S."/>
            <person name="Joung Y."/>
            <person name="Han J.-H."/>
            <person name="Kim S.B."/>
        </authorList>
    </citation>
    <scope>NUCLEOTIDE SEQUENCE [LARGE SCALE GENOMIC DNA]</scope>
    <source>
        <strain evidence="2 3">R1-15</strain>
    </source>
</reference>
<accession>A0A2W2B1H2</accession>
<dbReference type="Pfam" id="PF13480">
    <property type="entry name" value="Acetyltransf_6"/>
    <property type="match status" value="1"/>
</dbReference>
<dbReference type="PANTHER" id="PTHR36174">
    <property type="entry name" value="LIPID II:GLYCINE GLYCYLTRANSFERASE"/>
    <property type="match status" value="1"/>
</dbReference>
<gene>
    <name evidence="2" type="ORF">DN068_05765</name>
</gene>
<keyword evidence="3" id="KW-1185">Reference proteome</keyword>
<dbReference type="EMBL" id="QKTW01000009">
    <property type="protein sequence ID" value="PZF73848.1"/>
    <property type="molecule type" value="Genomic_DNA"/>
</dbReference>
<name>A0A2W2B1H2_9BACT</name>
<dbReference type="InterPro" id="IPR016181">
    <property type="entry name" value="Acyl_CoA_acyltransferase"/>
</dbReference>